<dbReference type="Pfam" id="PF06626">
    <property type="entry name" value="DUF1152"/>
    <property type="match status" value="1"/>
</dbReference>
<dbReference type="KEGG" id="sbae:DSM104329_04124"/>
<protein>
    <recommendedName>
        <fullName evidence="3">DUF1152 domain-containing protein</fullName>
    </recommendedName>
</protein>
<reference evidence="1" key="1">
    <citation type="journal article" date="2022" name="Int. J. Syst. Evol. Microbiol.">
        <title>Pseudomonas aegrilactucae sp. nov. and Pseudomonas morbosilactucae sp. nov., pathogens causing bacterial rot of lettuce in Japan.</title>
        <authorList>
            <person name="Sawada H."/>
            <person name="Fujikawa T."/>
            <person name="Satou M."/>
        </authorList>
    </citation>
    <scope>NUCLEOTIDE SEQUENCE</scope>
    <source>
        <strain evidence="1">0166_1</strain>
    </source>
</reference>
<name>A0A9E6Y128_9ACTN</name>
<dbReference type="Proteomes" id="UP001162834">
    <property type="component" value="Chromosome"/>
</dbReference>
<dbReference type="InterPro" id="IPR010581">
    <property type="entry name" value="DUF1152"/>
</dbReference>
<sequence length="283" mass="28620">MGALVVADLAERFGASAVVGGLTWERRVVDPLPGPRRLDEITGAEPLNDAVALASPETSGPGGFRFAESHLAGVLGERTVLVDPHPGPAGVAAALDDACVQLGCDLVALVDVGGDVLAHGHEPGLGSPLADSLLLAAAAHLRTPTTGAVWGAACDGELTLEEVLERLAELAAGGALTGVWGTPPDLLDRLDAAVAAVPTEASAQAVACARGATGPAPIRDGRRTVPRSPVGALTFIFDPQRALEVAVPMAAALLDAASLEDAESILAARGIRTELAYERRAAS</sequence>
<evidence type="ECO:0008006" key="3">
    <source>
        <dbReference type="Google" id="ProtNLM"/>
    </source>
</evidence>
<keyword evidence="2" id="KW-1185">Reference proteome</keyword>
<proteinExistence type="predicted"/>
<organism evidence="1 2">
    <name type="scientific">Capillimicrobium parvum</name>
    <dbReference type="NCBI Taxonomy" id="2884022"/>
    <lineage>
        <taxon>Bacteria</taxon>
        <taxon>Bacillati</taxon>
        <taxon>Actinomycetota</taxon>
        <taxon>Thermoleophilia</taxon>
        <taxon>Solirubrobacterales</taxon>
        <taxon>Capillimicrobiaceae</taxon>
        <taxon>Capillimicrobium</taxon>
    </lineage>
</organism>
<evidence type="ECO:0000313" key="2">
    <source>
        <dbReference type="Proteomes" id="UP001162834"/>
    </source>
</evidence>
<dbReference type="EMBL" id="CP087164">
    <property type="protein sequence ID" value="UGS37703.1"/>
    <property type="molecule type" value="Genomic_DNA"/>
</dbReference>
<evidence type="ECO:0000313" key="1">
    <source>
        <dbReference type="EMBL" id="UGS37703.1"/>
    </source>
</evidence>
<accession>A0A9E6Y128</accession>
<gene>
    <name evidence="1" type="ORF">DSM104329_04124</name>
</gene>
<dbReference type="AlphaFoldDB" id="A0A9E6Y128"/>